<accession>A0A6A5ZU25</accession>
<keyword evidence="3" id="KW-1185">Reference proteome</keyword>
<dbReference type="PANTHER" id="PTHR38790">
    <property type="entry name" value="2EXR DOMAIN-CONTAINING PROTEIN-RELATED"/>
    <property type="match status" value="1"/>
</dbReference>
<evidence type="ECO:0000313" key="3">
    <source>
        <dbReference type="Proteomes" id="UP000799770"/>
    </source>
</evidence>
<dbReference type="AlphaFoldDB" id="A0A6A5ZU25"/>
<proteinExistence type="predicted"/>
<protein>
    <recommendedName>
        <fullName evidence="1">DUF7730 domain-containing protein</fullName>
    </recommendedName>
</protein>
<evidence type="ECO:0000259" key="1">
    <source>
        <dbReference type="Pfam" id="PF24864"/>
    </source>
</evidence>
<dbReference type="EMBL" id="ML977310">
    <property type="protein sequence ID" value="KAF2123150.1"/>
    <property type="molecule type" value="Genomic_DNA"/>
</dbReference>
<evidence type="ECO:0000313" key="2">
    <source>
        <dbReference type="EMBL" id="KAF2123150.1"/>
    </source>
</evidence>
<sequence>MESFMIIDQERRRRYNARELEKSILKVSKKCRGQLLPRSVDSTLWSFPFSRRNKKILSQEGPLFSKLSAEIRLRIYGYVMRDIKIHLLKPGFDQELVGQVCRGSDYFLDTAYDCCQAETLSAFEPRIALLYTCRQIYVEALPTVYSNCTFVLRGQTPGCNFPYALLFLPSHIKPQRLQQIRSLQIQWCAMRNFNQYWDISRSWPPPAKFASEYWQQCWEVLAGMKGLEELVVEFLVGTVWKEDWKREQAAALEGAKAIKVKESFIIVLPFDDCVVDIDFGGSRCHFQLPGVDSTRTTARD</sequence>
<dbReference type="InterPro" id="IPR056632">
    <property type="entry name" value="DUF7730"/>
</dbReference>
<organism evidence="2 3">
    <name type="scientific">Lophiotrema nucula</name>
    <dbReference type="NCBI Taxonomy" id="690887"/>
    <lineage>
        <taxon>Eukaryota</taxon>
        <taxon>Fungi</taxon>
        <taxon>Dikarya</taxon>
        <taxon>Ascomycota</taxon>
        <taxon>Pezizomycotina</taxon>
        <taxon>Dothideomycetes</taxon>
        <taxon>Pleosporomycetidae</taxon>
        <taxon>Pleosporales</taxon>
        <taxon>Lophiotremataceae</taxon>
        <taxon>Lophiotrema</taxon>
    </lineage>
</organism>
<reference evidence="2" key="1">
    <citation type="journal article" date="2020" name="Stud. Mycol.">
        <title>101 Dothideomycetes genomes: a test case for predicting lifestyles and emergence of pathogens.</title>
        <authorList>
            <person name="Haridas S."/>
            <person name="Albert R."/>
            <person name="Binder M."/>
            <person name="Bloem J."/>
            <person name="Labutti K."/>
            <person name="Salamov A."/>
            <person name="Andreopoulos B."/>
            <person name="Baker S."/>
            <person name="Barry K."/>
            <person name="Bills G."/>
            <person name="Bluhm B."/>
            <person name="Cannon C."/>
            <person name="Castanera R."/>
            <person name="Culley D."/>
            <person name="Daum C."/>
            <person name="Ezra D."/>
            <person name="Gonzalez J."/>
            <person name="Henrissat B."/>
            <person name="Kuo A."/>
            <person name="Liang C."/>
            <person name="Lipzen A."/>
            <person name="Lutzoni F."/>
            <person name="Magnuson J."/>
            <person name="Mondo S."/>
            <person name="Nolan M."/>
            <person name="Ohm R."/>
            <person name="Pangilinan J."/>
            <person name="Park H.-J."/>
            <person name="Ramirez L."/>
            <person name="Alfaro M."/>
            <person name="Sun H."/>
            <person name="Tritt A."/>
            <person name="Yoshinaga Y."/>
            <person name="Zwiers L.-H."/>
            <person name="Turgeon B."/>
            <person name="Goodwin S."/>
            <person name="Spatafora J."/>
            <person name="Crous P."/>
            <person name="Grigoriev I."/>
        </authorList>
    </citation>
    <scope>NUCLEOTIDE SEQUENCE</scope>
    <source>
        <strain evidence="2">CBS 627.86</strain>
    </source>
</reference>
<gene>
    <name evidence="2" type="ORF">BDV96DRAFT_681716</name>
</gene>
<feature type="domain" description="DUF7730" evidence="1">
    <location>
        <begin position="60"/>
        <end position="289"/>
    </location>
</feature>
<dbReference type="OrthoDB" id="4757095at2759"/>
<dbReference type="PANTHER" id="PTHR38790:SF4">
    <property type="entry name" value="2EXR DOMAIN-CONTAINING PROTEIN"/>
    <property type="match status" value="1"/>
</dbReference>
<dbReference type="Proteomes" id="UP000799770">
    <property type="component" value="Unassembled WGS sequence"/>
</dbReference>
<dbReference type="Pfam" id="PF24864">
    <property type="entry name" value="DUF7730"/>
    <property type="match status" value="1"/>
</dbReference>
<name>A0A6A5ZU25_9PLEO</name>